<sequence>MELRRMNEPAATTANRAPAPVSIRRIDPLASATFDDVATQIADAADLGFDTILIGGPFATDPSRDAASEHDPLLIAPDGGPSMPALARLAGEARRHGLAMCLELRLDQVAPGAALVRRHPGWFTYTADGLAFRFGADGVPDAWWNDLVLRLQEHGLDGLCLLGAHRMPVAAAARLNRDARARNPGWTAIAAPFGAAPPQIASLMGGEFDYIAASSCWWDGEAAWLADDLERIACAGNVASFAVPPLAASQTVADWRLAVAGFLGTAWVMNAAIPPRQRAAVTALNSLRRTEREVFAGRPFSLAPPHAATSLFARFAADGRGLALACTPTGAEPDRHELHAFLAGRAAAPVPVPLEGWNAAGLAWFTTSPLPAHHSPESPRHSVDAPRIAIEAIAPAVDGGRFPVKRMAGEDVTVEADLLCDGHGRLAADLLWRMSGEPAWRRAPMAAIGNDRWRAQFGLSAIGRAEFTIEAWVDRYGTFADELAKKHEAGLDVRLELVEGRQLLDAAIAKSSGEARTVLAECRAGLEPCAPGEQVGKLTAPAIIAAMRDAEERRFLARHEPALPIDSERRAAGFASWYEIFPRSQSGDADRHGTFDDVIAALPRIRAMGFDVLYFPPIHPIGRKNRKGPNNTLVANPGDPGSPYAIGGAEGGHDAIHPELGSFDDFRRLISAAAGQGLEIALDFAIQCAPDHPWLAEHPEWFDWRPDGSIKYAENPPKKYQDIVNVDFYADGARPALWHALRDIVLFWIREGIRIFRVDNPHTKPFPFWEWLIADIRRNHPDVIFLAEAFTRPKIMHRLAKIGFSQSYTYFTWRNSADEMKNYLVELTQSSTRDYFRPHFFVNTPDINPAFLQTCGRPGFLIRAALAATLSGLWGVYNGFELCEAAAPPGTEEYLDSEKYQIRSWDYGRSGNIVAEISLLNRIRRQNPALQSHLGVHFIDCDNDNVLCFEKASPDRSNIVLVAISFDPRRWQTTTIDLPLERYGSSGRDALHLEDLMRGVAFTWHGRQQVVDFDPGELPFSIWRIRK</sequence>
<reference evidence="8 9" key="1">
    <citation type="submission" date="2010-12" db="EMBL/GenBank/DDBJ databases">
        <title>Whole genome sequence of Acidiphilium multivorum AIU301.</title>
        <authorList>
            <person name="Narita-Yamada S."/>
            <person name="Nakamura S."/>
            <person name="Ito N."/>
            <person name="Takarada H."/>
            <person name="Katano Y."/>
            <person name="Nakazawa H."/>
            <person name="Hosoyama A."/>
            <person name="Yamada R."/>
            <person name="Fujita N."/>
        </authorList>
    </citation>
    <scope>NUCLEOTIDE SEQUENCE [LARGE SCALE GENOMIC DNA]</scope>
    <source>
        <strain evidence="9">DSM 11245 / JCM 8867 / AIU301</strain>
    </source>
</reference>
<keyword evidence="2 6" id="KW-0328">Glycosyltransferase</keyword>
<dbReference type="InterPro" id="IPR017853">
    <property type="entry name" value="GH"/>
</dbReference>
<dbReference type="EC" id="2.4.99.16" evidence="6"/>
<dbReference type="Gene3D" id="2.60.40.10">
    <property type="entry name" value="Immunoglobulins"/>
    <property type="match status" value="1"/>
</dbReference>
<protein>
    <recommendedName>
        <fullName evidence="6">Alpha-1,4-glucan:maltose-1-phosphate maltosyltransferase</fullName>
        <shortName evidence="6">GMPMT</shortName>
        <ecNumber evidence="6">2.4.99.16</ecNumber>
    </recommendedName>
    <alternativeName>
        <fullName evidence="6">(1-&gt;4)-alpha-D-glucan:maltose-1-phosphate alpha-D-maltosyltransferase</fullName>
    </alternativeName>
</protein>
<dbReference type="Gene3D" id="1.20.58.80">
    <property type="entry name" value="Phosphotransferase system, lactose/cellobiose-type IIA subunit"/>
    <property type="match status" value="1"/>
</dbReference>
<feature type="binding site" evidence="6">
    <location>
        <position position="627"/>
    </location>
    <ligand>
        <name>alpha-maltose 1-phosphate</name>
        <dbReference type="ChEBI" id="CHEBI:63576"/>
    </ligand>
</feature>
<dbReference type="GO" id="GO:0004553">
    <property type="term" value="F:hydrolase activity, hydrolyzing O-glycosyl compounds"/>
    <property type="evidence" value="ECO:0007669"/>
    <property type="project" value="InterPro"/>
</dbReference>
<dbReference type="Pfam" id="PF21702">
    <property type="entry name" value="GLGE_C"/>
    <property type="match status" value="1"/>
</dbReference>
<evidence type="ECO:0000256" key="6">
    <source>
        <dbReference type="HAMAP-Rule" id="MF_02124"/>
    </source>
</evidence>
<comment type="function">
    <text evidence="6">Maltosyltransferase that uses maltose 1-phosphate (M1P) as the sugar donor to elongate linear or branched alpha-(1-&gt;4)-glucans. Is involved in a branched alpha-glucan biosynthetic pathway from trehalose, together with TreS, Mak and GlgB.</text>
</comment>
<dbReference type="CDD" id="cd11344">
    <property type="entry name" value="AmyAc_GlgE_like"/>
    <property type="match status" value="1"/>
</dbReference>
<feature type="active site" description="Nucleophile" evidence="6">
    <location>
        <position position="759"/>
    </location>
</feature>
<dbReference type="HOGENOM" id="CLU_007336_1_2_5"/>
<feature type="site" description="Transition state stabilizer" evidence="6">
    <location>
        <position position="846"/>
    </location>
</feature>
<dbReference type="GO" id="GO:0016758">
    <property type="term" value="F:hexosyltransferase activity"/>
    <property type="evidence" value="ECO:0007669"/>
    <property type="project" value="UniProtKB-UniRule"/>
</dbReference>
<evidence type="ECO:0000256" key="4">
    <source>
        <dbReference type="ARBA" id="ARBA00023277"/>
    </source>
</evidence>
<keyword evidence="8" id="KW-0326">Glycosidase</keyword>
<comment type="catalytic activity">
    <reaction evidence="5 6">
        <text>alpha-maltose 1-phosphate + [(1-&gt;4)-alpha-D-glucosyl](n) = [(1-&gt;4)-alpha-D-glucosyl](n+2) + phosphate</text>
        <dbReference type="Rhea" id="RHEA:42692"/>
        <dbReference type="Rhea" id="RHEA-COMP:9584"/>
        <dbReference type="Rhea" id="RHEA-COMP:10183"/>
        <dbReference type="ChEBI" id="CHEBI:15444"/>
        <dbReference type="ChEBI" id="CHEBI:43474"/>
        <dbReference type="ChEBI" id="CHEBI:63576"/>
        <dbReference type="EC" id="2.4.99.16"/>
    </reaction>
</comment>
<evidence type="ECO:0000313" key="9">
    <source>
        <dbReference type="Proteomes" id="UP000007100"/>
    </source>
</evidence>
<dbReference type="InterPro" id="IPR026585">
    <property type="entry name" value="GlgE"/>
</dbReference>
<keyword evidence="4 6" id="KW-0119">Carbohydrate metabolism</keyword>
<comment type="similarity">
    <text evidence="6">Belongs to the glycosyl hydrolase 13 family. GlgE subfamily.</text>
</comment>
<keyword evidence="8" id="KW-0378">Hydrolase</keyword>
<evidence type="ECO:0000313" key="8">
    <source>
        <dbReference type="EMBL" id="BAJ82620.1"/>
    </source>
</evidence>
<organism evidence="8 9">
    <name type="scientific">Acidiphilium multivorum (strain DSM 11245 / JCM 8867 / NBRC 100883 / AIU 301)</name>
    <dbReference type="NCBI Taxonomy" id="926570"/>
    <lineage>
        <taxon>Bacteria</taxon>
        <taxon>Pseudomonadati</taxon>
        <taxon>Pseudomonadota</taxon>
        <taxon>Alphaproteobacteria</taxon>
        <taxon>Acetobacterales</taxon>
        <taxon>Acidocellaceae</taxon>
        <taxon>Acidiphilium</taxon>
    </lineage>
</organism>
<dbReference type="InterPro" id="IPR013780">
    <property type="entry name" value="Glyco_hydro_b"/>
</dbReference>
<feature type="binding site" evidence="6">
    <location>
        <begin position="899"/>
        <end position="900"/>
    </location>
    <ligand>
        <name>alpha-maltose 1-phosphate</name>
        <dbReference type="ChEBI" id="CHEBI:63576"/>
    </ligand>
</feature>
<gene>
    <name evidence="6" type="primary">glgE</name>
    <name evidence="8" type="ordered locus">ACMV_32730</name>
</gene>
<comment type="subunit">
    <text evidence="1 6">Homodimer.</text>
</comment>
<dbReference type="InterPro" id="IPR013783">
    <property type="entry name" value="Ig-like_fold"/>
</dbReference>
<dbReference type="KEGG" id="amv:ACMV_32730"/>
<dbReference type="SUPFAM" id="SSF51445">
    <property type="entry name" value="(Trans)glycosidases"/>
    <property type="match status" value="2"/>
</dbReference>
<evidence type="ECO:0000256" key="3">
    <source>
        <dbReference type="ARBA" id="ARBA00022679"/>
    </source>
</evidence>
<dbReference type="Gene3D" id="2.60.40.1180">
    <property type="entry name" value="Golgi alpha-mannosidase II"/>
    <property type="match status" value="1"/>
</dbReference>
<dbReference type="Pfam" id="PF11896">
    <property type="entry name" value="GlgE_dom_N_S"/>
    <property type="match status" value="1"/>
</dbReference>
<dbReference type="PANTHER" id="PTHR47786">
    <property type="entry name" value="ALPHA-1,4-GLUCAN:MALTOSE-1-PHOSPHATE MALTOSYLTRANSFERASE"/>
    <property type="match status" value="1"/>
</dbReference>
<evidence type="ECO:0000256" key="5">
    <source>
        <dbReference type="ARBA" id="ARBA00048735"/>
    </source>
</evidence>
<dbReference type="InterPro" id="IPR021828">
    <property type="entry name" value="GlgE_dom_N/S"/>
</dbReference>
<evidence type="ECO:0000259" key="7">
    <source>
        <dbReference type="SMART" id="SM00642"/>
    </source>
</evidence>
<keyword evidence="9" id="KW-1185">Reference proteome</keyword>
<evidence type="ECO:0000256" key="1">
    <source>
        <dbReference type="ARBA" id="ARBA00011738"/>
    </source>
</evidence>
<keyword evidence="3 6" id="KW-0808">Transferase</keyword>
<feature type="domain" description="Glycosyl hydrolase family 13 catalytic" evidence="7">
    <location>
        <begin position="579"/>
        <end position="909"/>
    </location>
</feature>
<dbReference type="EMBL" id="AP012035">
    <property type="protein sequence ID" value="BAJ82620.1"/>
    <property type="molecule type" value="Genomic_DNA"/>
</dbReference>
<evidence type="ECO:0000256" key="2">
    <source>
        <dbReference type="ARBA" id="ARBA00022676"/>
    </source>
</evidence>
<dbReference type="InterPro" id="IPR006047">
    <property type="entry name" value="GH13_cat_dom"/>
</dbReference>
<proteinExistence type="inferred from homology"/>
<dbReference type="SMART" id="SM00642">
    <property type="entry name" value="Aamy"/>
    <property type="match status" value="1"/>
</dbReference>
<accession>F0J6K3</accession>
<feature type="active site" description="Proton donor" evidence="6">
    <location>
        <position position="788"/>
    </location>
</feature>
<feature type="binding site" evidence="6">
    <location>
        <position position="687"/>
    </location>
    <ligand>
        <name>alpha-maltose 1-phosphate</name>
        <dbReference type="ChEBI" id="CHEBI:63576"/>
    </ligand>
</feature>
<feature type="binding site" evidence="6">
    <location>
        <position position="722"/>
    </location>
    <ligand>
        <name>alpha-maltose 1-phosphate</name>
        <dbReference type="ChEBI" id="CHEBI:63576"/>
    </ligand>
</feature>
<dbReference type="HAMAP" id="MF_02124">
    <property type="entry name" value="GlgE"/>
    <property type="match status" value="1"/>
</dbReference>
<dbReference type="AlphaFoldDB" id="F0J6K3"/>
<dbReference type="PANTHER" id="PTHR47786:SF2">
    <property type="entry name" value="GLYCOSYL HYDROLASE FAMILY 13 CATALYTIC DOMAIN-CONTAINING PROTEIN"/>
    <property type="match status" value="1"/>
</dbReference>
<dbReference type="InterPro" id="IPR049171">
    <property type="entry name" value="GLGE_C"/>
</dbReference>
<dbReference type="Proteomes" id="UP000007100">
    <property type="component" value="Chromosome"/>
</dbReference>
<dbReference type="Gene3D" id="3.20.20.80">
    <property type="entry name" value="Glycosidases"/>
    <property type="match status" value="2"/>
</dbReference>
<dbReference type="GO" id="GO:0030979">
    <property type="term" value="P:alpha-glucan biosynthetic process"/>
    <property type="evidence" value="ECO:0007669"/>
    <property type="project" value="UniProtKB-UniRule"/>
</dbReference>
<name>F0J6K3_ACIMA</name>
<feature type="binding site" evidence="6">
    <location>
        <position position="760"/>
    </location>
    <ligand>
        <name>alpha-maltose 1-phosphate</name>
        <dbReference type="ChEBI" id="CHEBI:63576"/>
    </ligand>
</feature>